<dbReference type="AlphaFoldDB" id="A0A7C9PH96"/>
<dbReference type="PRINTS" id="PR00411">
    <property type="entry name" value="PNDRDTASEI"/>
</dbReference>
<dbReference type="InterPro" id="IPR027477">
    <property type="entry name" value="Succ_DH/fumarate_Rdtase_cat_sf"/>
</dbReference>
<name>A0A7C9PH96_9BURK</name>
<keyword evidence="3" id="KW-0274">FAD</keyword>
<evidence type="ECO:0000256" key="1">
    <source>
        <dbReference type="ARBA" id="ARBA00001974"/>
    </source>
</evidence>
<protein>
    <submittedName>
        <fullName evidence="7">FAD-binding protein</fullName>
    </submittedName>
</protein>
<keyword evidence="4" id="KW-0560">Oxidoreductase</keyword>
<dbReference type="PANTHER" id="PTHR43400:SF10">
    <property type="entry name" value="3-OXOSTEROID 1-DEHYDROGENASE"/>
    <property type="match status" value="1"/>
</dbReference>
<keyword evidence="8" id="KW-1185">Reference proteome</keyword>
<evidence type="ECO:0000256" key="5">
    <source>
        <dbReference type="SAM" id="MobiDB-lite"/>
    </source>
</evidence>
<feature type="region of interest" description="Disordered" evidence="5">
    <location>
        <begin position="493"/>
        <end position="516"/>
    </location>
</feature>
<dbReference type="GO" id="GO:0008202">
    <property type="term" value="P:steroid metabolic process"/>
    <property type="evidence" value="ECO:0007669"/>
    <property type="project" value="UniProtKB-ARBA"/>
</dbReference>
<dbReference type="SUPFAM" id="SSF51905">
    <property type="entry name" value="FAD/NAD(P)-binding domain"/>
    <property type="match status" value="1"/>
</dbReference>
<reference evidence="7 8" key="1">
    <citation type="submission" date="2020-02" db="EMBL/GenBank/DDBJ databases">
        <title>Ideonella bacterium strain TBM-1.</title>
        <authorList>
            <person name="Chen W.-M."/>
        </authorList>
    </citation>
    <scope>NUCLEOTIDE SEQUENCE [LARGE SCALE GENOMIC DNA]</scope>
    <source>
        <strain evidence="7 8">TBM-1</strain>
    </source>
</reference>
<proteinExistence type="predicted"/>
<feature type="domain" description="FAD-dependent oxidoreductase 2 FAD-binding" evidence="6">
    <location>
        <begin position="35"/>
        <end position="588"/>
    </location>
</feature>
<dbReference type="RefSeq" id="WP_163457105.1">
    <property type="nucleotide sequence ID" value="NZ_JAAGOH010000008.1"/>
</dbReference>
<dbReference type="Pfam" id="PF00890">
    <property type="entry name" value="FAD_binding_2"/>
    <property type="match status" value="1"/>
</dbReference>
<dbReference type="SUPFAM" id="SSF56425">
    <property type="entry name" value="Succinate dehydrogenase/fumarate reductase flavoprotein, catalytic domain"/>
    <property type="match status" value="1"/>
</dbReference>
<feature type="region of interest" description="Disordered" evidence="5">
    <location>
        <begin position="607"/>
        <end position="630"/>
    </location>
</feature>
<dbReference type="PANTHER" id="PTHR43400">
    <property type="entry name" value="FUMARATE REDUCTASE"/>
    <property type="match status" value="1"/>
</dbReference>
<evidence type="ECO:0000259" key="6">
    <source>
        <dbReference type="Pfam" id="PF00890"/>
    </source>
</evidence>
<dbReference type="InterPro" id="IPR036188">
    <property type="entry name" value="FAD/NAD-bd_sf"/>
</dbReference>
<dbReference type="Gene3D" id="3.50.50.60">
    <property type="entry name" value="FAD/NAD(P)-binding domain"/>
    <property type="match status" value="2"/>
</dbReference>
<gene>
    <name evidence="7" type="ORF">G3A44_08605</name>
</gene>
<comment type="cofactor">
    <cofactor evidence="1">
        <name>FAD</name>
        <dbReference type="ChEBI" id="CHEBI:57692"/>
    </cofactor>
</comment>
<evidence type="ECO:0000313" key="7">
    <source>
        <dbReference type="EMBL" id="NDY91250.1"/>
    </source>
</evidence>
<evidence type="ECO:0000313" key="8">
    <source>
        <dbReference type="Proteomes" id="UP000484255"/>
    </source>
</evidence>
<evidence type="ECO:0000256" key="3">
    <source>
        <dbReference type="ARBA" id="ARBA00022827"/>
    </source>
</evidence>
<dbReference type="Proteomes" id="UP000484255">
    <property type="component" value="Unassembled WGS sequence"/>
</dbReference>
<dbReference type="EMBL" id="JAAGOH010000008">
    <property type="protein sequence ID" value="NDY91250.1"/>
    <property type="molecule type" value="Genomic_DNA"/>
</dbReference>
<keyword evidence="2" id="KW-0285">Flavoprotein</keyword>
<comment type="caution">
    <text evidence="7">The sequence shown here is derived from an EMBL/GenBank/DDBJ whole genome shotgun (WGS) entry which is preliminary data.</text>
</comment>
<dbReference type="InterPro" id="IPR003953">
    <property type="entry name" value="FAD-dep_OxRdtase_2_FAD-bd"/>
</dbReference>
<dbReference type="InterPro" id="IPR050315">
    <property type="entry name" value="FAD-oxidoreductase_2"/>
</dbReference>
<organism evidence="7 8">
    <name type="scientific">Ideonella livida</name>
    <dbReference type="NCBI Taxonomy" id="2707176"/>
    <lineage>
        <taxon>Bacteria</taxon>
        <taxon>Pseudomonadati</taxon>
        <taxon>Pseudomonadota</taxon>
        <taxon>Betaproteobacteria</taxon>
        <taxon>Burkholderiales</taxon>
        <taxon>Sphaerotilaceae</taxon>
        <taxon>Ideonella</taxon>
    </lineage>
</organism>
<feature type="compositionally biased region" description="Pro residues" evidence="5">
    <location>
        <begin position="1"/>
        <end position="14"/>
    </location>
</feature>
<dbReference type="GO" id="GO:0016491">
    <property type="term" value="F:oxidoreductase activity"/>
    <property type="evidence" value="ECO:0007669"/>
    <property type="project" value="UniProtKB-KW"/>
</dbReference>
<feature type="region of interest" description="Disordered" evidence="5">
    <location>
        <begin position="1"/>
        <end position="27"/>
    </location>
</feature>
<accession>A0A7C9PH96</accession>
<feature type="compositionally biased region" description="Pro residues" evidence="5">
    <location>
        <begin position="620"/>
        <end position="630"/>
    </location>
</feature>
<sequence length="630" mass="65839">MPTPSAPSARPSPAPTTASKPLPTVSPTATPESCDLLVIGSGAGALSTAVTAAHLGLKVVVIEKAPVLGGTTAWSGGWMWIPRNPLAVAAGITEDADGPRRYLRAILGDAVMNHPAQRRRLEAFLHHGPAMVQFHLNHTALRFVDGNSIPDFHGRAEGARTGGRSVCAAPFDAARLGADWSLLRPPLPLVAWLGLSIGGDLRHFLRANRALDSAWYVGRRVLRQWWDRAVHGQGRQRMAGNALVGALLLSARQAGVTLLPRHAAVGLLTEPPGQAGEVGGRVTGARVLTPQGERVLHARCGVVCAAGGFPHDLARKAALFAHAPTGAEHHSAAPATNTGDGLRLAEAAGATVDTALADAGAWCPVSLVPLPAAQGGGVQAFPHLAERGKPGLIAVDAQAQRFVDEAGNYHSVMRALFARHPGAAAPHAWLLCDARFIRRWGLGVVRPWPFPHRRWLANGYLKRGRTLAELAAACGLDPLALAATVARYNAGAERGEDPDFGRGSTPYDRLQGDAEHPGPNPCVAPLVQAPFYAVRIVPGSLGTFAGLAGNEHGQVLRPDGQPLPGLYAAGNDAASVMRGHYPSGGITLGPAMTFGYLIAHHAAGQPLPTPAWPDAEPEPEATPKPVWPAA</sequence>
<evidence type="ECO:0000256" key="4">
    <source>
        <dbReference type="ARBA" id="ARBA00023002"/>
    </source>
</evidence>
<evidence type="ECO:0000256" key="2">
    <source>
        <dbReference type="ARBA" id="ARBA00022630"/>
    </source>
</evidence>